<keyword evidence="5" id="KW-0010">Activator</keyword>
<organism evidence="10">
    <name type="scientific">Camptotheca acuminata</name>
    <name type="common">Happy tree</name>
    <dbReference type="NCBI Taxonomy" id="16922"/>
    <lineage>
        <taxon>Eukaryota</taxon>
        <taxon>Viridiplantae</taxon>
        <taxon>Streptophyta</taxon>
        <taxon>Embryophyta</taxon>
        <taxon>Tracheophyta</taxon>
        <taxon>Spermatophyta</taxon>
        <taxon>Magnoliopsida</taxon>
        <taxon>eudicotyledons</taxon>
        <taxon>Gunneridae</taxon>
        <taxon>Pentapetalae</taxon>
        <taxon>asterids</taxon>
        <taxon>Cornales</taxon>
        <taxon>Nyssaceae</taxon>
        <taxon>Camptotheca</taxon>
    </lineage>
</organism>
<keyword evidence="4" id="KW-0238">DNA-binding</keyword>
<dbReference type="InterPro" id="IPR036955">
    <property type="entry name" value="AP2/ERF_dom_sf"/>
</dbReference>
<dbReference type="Pfam" id="PF00847">
    <property type="entry name" value="AP2"/>
    <property type="match status" value="1"/>
</dbReference>
<keyword evidence="3" id="KW-0805">Transcription regulation</keyword>
<evidence type="ECO:0000256" key="7">
    <source>
        <dbReference type="ARBA" id="ARBA00023242"/>
    </source>
</evidence>
<dbReference type="GO" id="GO:0003677">
    <property type="term" value="F:DNA binding"/>
    <property type="evidence" value="ECO:0007669"/>
    <property type="project" value="UniProtKB-KW"/>
</dbReference>
<dbReference type="InterPro" id="IPR016177">
    <property type="entry name" value="DNA-bd_dom_sf"/>
</dbReference>
<evidence type="ECO:0000256" key="3">
    <source>
        <dbReference type="ARBA" id="ARBA00023015"/>
    </source>
</evidence>
<dbReference type="SUPFAM" id="SSF54171">
    <property type="entry name" value="DNA-binding domain"/>
    <property type="match status" value="1"/>
</dbReference>
<dbReference type="Gene3D" id="3.30.730.10">
    <property type="entry name" value="AP2/ERF domain"/>
    <property type="match status" value="1"/>
</dbReference>
<comment type="subcellular location">
    <subcellularLocation>
        <location evidence="1">Nucleus</location>
    </subcellularLocation>
</comment>
<evidence type="ECO:0000256" key="6">
    <source>
        <dbReference type="ARBA" id="ARBA00023163"/>
    </source>
</evidence>
<dbReference type="CDD" id="cd00018">
    <property type="entry name" value="AP2"/>
    <property type="match status" value="1"/>
</dbReference>
<evidence type="ECO:0000256" key="1">
    <source>
        <dbReference type="ARBA" id="ARBA00004123"/>
    </source>
</evidence>
<name>A0A7G8AUF2_CAMAC</name>
<dbReference type="PANTHER" id="PTHR31985:SF312">
    <property type="entry name" value="AP2_ERF DOMAIN-CONTAINING PROTEIN"/>
    <property type="match status" value="1"/>
</dbReference>
<evidence type="ECO:0000256" key="5">
    <source>
        <dbReference type="ARBA" id="ARBA00023159"/>
    </source>
</evidence>
<dbReference type="InterPro" id="IPR051032">
    <property type="entry name" value="AP2/ERF_TF_ERF_subfamily"/>
</dbReference>
<reference evidence="10" key="2">
    <citation type="journal article" date="2020" name="Chin J Nat Med">
        <title>Genome-wide identification and analysis of AP2/ERF transcription factors related to camptothecin biosynthesis in Camptotheca acuminata.</title>
        <authorList>
            <person name="Hu Y.T."/>
            <person name="Xu Z.C."/>
            <person name="Tian Y."/>
            <person name="Gao R.R."/>
            <person name="Ji A.J."/>
            <person name="Pu X.D."/>
            <person name="Wang Y."/>
            <person name="Liu X."/>
            <person name="Song J.Y."/>
        </authorList>
    </citation>
    <scope>NUCLEOTIDE SEQUENCE</scope>
    <source>
        <strain evidence="10">Cac086</strain>
    </source>
</reference>
<keyword evidence="7" id="KW-0539">Nucleus</keyword>
<reference evidence="10" key="1">
    <citation type="submission" date="2019-12" db="EMBL/GenBank/DDBJ databases">
        <authorList>
            <person name="Hu Y."/>
        </authorList>
    </citation>
    <scope>NUCLEOTIDE SEQUENCE</scope>
    <source>
        <strain evidence="10">Cac086</strain>
    </source>
</reference>
<evidence type="ECO:0000256" key="2">
    <source>
        <dbReference type="ARBA" id="ARBA00022821"/>
    </source>
</evidence>
<keyword evidence="2" id="KW-0611">Plant defense</keyword>
<evidence type="ECO:0000256" key="4">
    <source>
        <dbReference type="ARBA" id="ARBA00023125"/>
    </source>
</evidence>
<evidence type="ECO:0000259" key="9">
    <source>
        <dbReference type="PROSITE" id="PS51032"/>
    </source>
</evidence>
<dbReference type="PANTHER" id="PTHR31985">
    <property type="entry name" value="ETHYLENE-RESPONSIVE TRANSCRIPTION FACTOR ERF042-RELATED"/>
    <property type="match status" value="1"/>
</dbReference>
<dbReference type="EMBL" id="MN863623">
    <property type="protein sequence ID" value="QNI23821.1"/>
    <property type="molecule type" value="mRNA"/>
</dbReference>
<comment type="similarity">
    <text evidence="8">Belongs to the AP2/ERF transcription factor family. ERF subfamily.</text>
</comment>
<dbReference type="GO" id="GO:0003700">
    <property type="term" value="F:DNA-binding transcription factor activity"/>
    <property type="evidence" value="ECO:0007669"/>
    <property type="project" value="InterPro"/>
</dbReference>
<proteinExistence type="evidence at transcript level"/>
<evidence type="ECO:0000313" key="10">
    <source>
        <dbReference type="EMBL" id="QNI23821.1"/>
    </source>
</evidence>
<dbReference type="SMART" id="SM00380">
    <property type="entry name" value="AP2"/>
    <property type="match status" value="1"/>
</dbReference>
<feature type="domain" description="AP2/ERF" evidence="9">
    <location>
        <begin position="15"/>
        <end position="72"/>
    </location>
</feature>
<dbReference type="FunFam" id="3.30.730.10:FF:000001">
    <property type="entry name" value="Ethylene-responsive transcription factor 2"/>
    <property type="match status" value="1"/>
</dbReference>
<dbReference type="PROSITE" id="PS51032">
    <property type="entry name" value="AP2_ERF"/>
    <property type="match status" value="1"/>
</dbReference>
<evidence type="ECO:0000256" key="8">
    <source>
        <dbReference type="ARBA" id="ARBA00024343"/>
    </source>
</evidence>
<accession>A0A7G8AUF2</accession>
<dbReference type="InterPro" id="IPR001471">
    <property type="entry name" value="AP2/ERF_dom"/>
</dbReference>
<dbReference type="GO" id="GO:0005634">
    <property type="term" value="C:nucleus"/>
    <property type="evidence" value="ECO:0007669"/>
    <property type="project" value="UniProtKB-SubCell"/>
</dbReference>
<dbReference type="GO" id="GO:0006952">
    <property type="term" value="P:defense response"/>
    <property type="evidence" value="ECO:0007669"/>
    <property type="project" value="UniProtKB-KW"/>
</dbReference>
<sequence>MVRPPARRNVVQDGRYKGVRMRKWGKWVAEVRQPNSRDRIWLGSYETAEEAAKAYDAALFCLRGPSAMLNFPEDPPNIPSARQLLPSEIQVAASRHARSGRALLETENAACQTVESSEMKPLVPGSNSAFFGESSSGFWGNCSFSELSTTDYYVATDERSAADDDDSIGAGAFWTF</sequence>
<protein>
    <submittedName>
        <fullName evidence="10">AP2/ERF transcription factor</fullName>
    </submittedName>
</protein>
<dbReference type="AlphaFoldDB" id="A0A7G8AUF2"/>
<keyword evidence="6" id="KW-0804">Transcription</keyword>
<dbReference type="PRINTS" id="PR00367">
    <property type="entry name" value="ETHRSPELEMNT"/>
</dbReference>